<dbReference type="EC" id="2.3.1.275" evidence="10"/>
<evidence type="ECO:0000313" key="11">
    <source>
        <dbReference type="EMBL" id="GAA0624697.1"/>
    </source>
</evidence>
<dbReference type="RefSeq" id="WP_343793555.1">
    <property type="nucleotide sequence ID" value="NZ_BAAAGA010000005.1"/>
</dbReference>
<comment type="pathway">
    <text evidence="10">Lipid metabolism; phospholipid metabolism.</text>
</comment>
<feature type="transmembrane region" description="Helical" evidence="10">
    <location>
        <begin position="92"/>
        <end position="111"/>
    </location>
</feature>
<keyword evidence="5 10" id="KW-1133">Transmembrane helix</keyword>
<feature type="transmembrane region" description="Helical" evidence="10">
    <location>
        <begin position="151"/>
        <end position="172"/>
    </location>
</feature>
<keyword evidence="6 10" id="KW-0443">Lipid metabolism</keyword>
<keyword evidence="4 10" id="KW-0812">Transmembrane</keyword>
<proteinExistence type="inferred from homology"/>
<name>A0ABN1GZM6_9CAUL</name>
<dbReference type="Pfam" id="PF02660">
    <property type="entry name" value="G3P_acyltransf"/>
    <property type="match status" value="1"/>
</dbReference>
<dbReference type="PANTHER" id="PTHR30309:SF0">
    <property type="entry name" value="GLYCEROL-3-PHOSPHATE ACYLTRANSFERASE-RELATED"/>
    <property type="match status" value="1"/>
</dbReference>
<keyword evidence="12" id="KW-1185">Reference proteome</keyword>
<dbReference type="NCBIfam" id="TIGR00023">
    <property type="entry name" value="glycerol-3-phosphate 1-O-acyltransferase PlsY"/>
    <property type="match status" value="1"/>
</dbReference>
<reference evidence="11 12" key="1">
    <citation type="journal article" date="2019" name="Int. J. Syst. Evol. Microbiol.">
        <title>The Global Catalogue of Microorganisms (GCM) 10K type strain sequencing project: providing services to taxonomists for standard genome sequencing and annotation.</title>
        <authorList>
            <consortium name="The Broad Institute Genomics Platform"/>
            <consortium name="The Broad Institute Genome Sequencing Center for Infectious Disease"/>
            <person name="Wu L."/>
            <person name="Ma J."/>
        </authorList>
    </citation>
    <scope>NUCLEOTIDE SEQUENCE [LARGE SCALE GENOMIC DNA]</scope>
    <source>
        <strain evidence="11 12">JCM 12928</strain>
    </source>
</reference>
<feature type="transmembrane region" description="Helical" evidence="10">
    <location>
        <begin position="123"/>
        <end position="144"/>
    </location>
</feature>
<dbReference type="InterPro" id="IPR003811">
    <property type="entry name" value="G3P_acylTferase_PlsY"/>
</dbReference>
<comment type="similarity">
    <text evidence="10">Belongs to the PlsY family.</text>
</comment>
<comment type="caution">
    <text evidence="11">The sequence shown here is derived from an EMBL/GenBank/DDBJ whole genome shotgun (WGS) entry which is preliminary data.</text>
</comment>
<evidence type="ECO:0000256" key="5">
    <source>
        <dbReference type="ARBA" id="ARBA00022989"/>
    </source>
</evidence>
<comment type="catalytic activity">
    <reaction evidence="10">
        <text>an acyl phosphate + sn-glycerol 3-phosphate = a 1-acyl-sn-glycero-3-phosphate + phosphate</text>
        <dbReference type="Rhea" id="RHEA:34075"/>
        <dbReference type="ChEBI" id="CHEBI:43474"/>
        <dbReference type="ChEBI" id="CHEBI:57597"/>
        <dbReference type="ChEBI" id="CHEBI:57970"/>
        <dbReference type="ChEBI" id="CHEBI:59918"/>
        <dbReference type="EC" id="2.3.1.275"/>
    </reaction>
</comment>
<comment type="subunit">
    <text evidence="10">Probably interacts with PlsX.</text>
</comment>
<keyword evidence="8 10" id="KW-0594">Phospholipid biosynthesis</keyword>
<evidence type="ECO:0000256" key="8">
    <source>
        <dbReference type="ARBA" id="ARBA00023209"/>
    </source>
</evidence>
<evidence type="ECO:0000256" key="2">
    <source>
        <dbReference type="ARBA" id="ARBA00022516"/>
    </source>
</evidence>
<evidence type="ECO:0000313" key="12">
    <source>
        <dbReference type="Proteomes" id="UP001501352"/>
    </source>
</evidence>
<protein>
    <recommendedName>
        <fullName evidence="10">Glycerol-3-phosphate acyltransferase</fullName>
    </recommendedName>
    <alternativeName>
        <fullName evidence="10">Acyl-PO4 G3P acyltransferase</fullName>
    </alternativeName>
    <alternativeName>
        <fullName evidence="10">Acyl-phosphate--glycerol-3-phosphate acyltransferase</fullName>
    </alternativeName>
    <alternativeName>
        <fullName evidence="10">G3P acyltransferase</fullName>
        <shortName evidence="10">GPAT</shortName>
        <ecNumber evidence="10">2.3.1.275</ecNumber>
    </alternativeName>
    <alternativeName>
        <fullName evidence="10">Lysophosphatidic acid synthase</fullName>
        <shortName evidence="10">LPA synthase</shortName>
    </alternativeName>
</protein>
<comment type="function">
    <text evidence="10">Catalyzes the transfer of an acyl group from acyl-phosphate (acyl-PO(4)) to glycerol-3-phosphate (G3P) to form lysophosphatidic acid (LPA). This enzyme utilizes acyl-phosphate as fatty acyl donor, but not acyl-CoA or acyl-ACP.</text>
</comment>
<dbReference type="HAMAP" id="MF_01043">
    <property type="entry name" value="PlsY"/>
    <property type="match status" value="1"/>
</dbReference>
<dbReference type="Proteomes" id="UP001501352">
    <property type="component" value="Unassembled WGS sequence"/>
</dbReference>
<keyword evidence="7 10" id="KW-0472">Membrane</keyword>
<feature type="transmembrane region" description="Helical" evidence="10">
    <location>
        <begin position="178"/>
        <end position="195"/>
    </location>
</feature>
<feature type="transmembrane region" description="Helical" evidence="10">
    <location>
        <begin position="12"/>
        <end position="31"/>
    </location>
</feature>
<evidence type="ECO:0000256" key="1">
    <source>
        <dbReference type="ARBA" id="ARBA00022475"/>
    </source>
</evidence>
<evidence type="ECO:0000256" key="4">
    <source>
        <dbReference type="ARBA" id="ARBA00022692"/>
    </source>
</evidence>
<sequence>MQDLAGPAIGTLAAFAVGGYLLGSIPFGVILTRLGGAGDVRQIGSGNIGATNVLRTGRKDLAFATLILDAGKGAAALLLAKYMMGGVSPSAELAGAIAGGAAFLGHLFPVWLKFKGGKGVATFFGLMLAAAWPLGLVAAATWLLMAAVFRISSLSALAASALTPVYALLPVAAMSLPAPRPILGLSIFTALLIWARHSENIGRILKGAEPRIGAKKA</sequence>
<accession>A0ABN1GZM6</accession>
<evidence type="ECO:0000256" key="3">
    <source>
        <dbReference type="ARBA" id="ARBA00022679"/>
    </source>
</evidence>
<keyword evidence="9 10" id="KW-1208">Phospholipid metabolism</keyword>
<keyword evidence="2 10" id="KW-0444">Lipid biosynthesis</keyword>
<evidence type="ECO:0000256" key="10">
    <source>
        <dbReference type="HAMAP-Rule" id="MF_01043"/>
    </source>
</evidence>
<dbReference type="PANTHER" id="PTHR30309">
    <property type="entry name" value="INNER MEMBRANE PROTEIN YGIH"/>
    <property type="match status" value="1"/>
</dbReference>
<keyword evidence="3 10" id="KW-0808">Transferase</keyword>
<keyword evidence="1 10" id="KW-1003">Cell membrane</keyword>
<evidence type="ECO:0000256" key="7">
    <source>
        <dbReference type="ARBA" id="ARBA00023136"/>
    </source>
</evidence>
<dbReference type="SMART" id="SM01207">
    <property type="entry name" value="G3P_acyltransf"/>
    <property type="match status" value="1"/>
</dbReference>
<evidence type="ECO:0000256" key="9">
    <source>
        <dbReference type="ARBA" id="ARBA00023264"/>
    </source>
</evidence>
<organism evidence="11 12">
    <name type="scientific">Brevundimonas kwangchunensis</name>
    <dbReference type="NCBI Taxonomy" id="322163"/>
    <lineage>
        <taxon>Bacteria</taxon>
        <taxon>Pseudomonadati</taxon>
        <taxon>Pseudomonadota</taxon>
        <taxon>Alphaproteobacteria</taxon>
        <taxon>Caulobacterales</taxon>
        <taxon>Caulobacteraceae</taxon>
        <taxon>Brevundimonas</taxon>
    </lineage>
</organism>
<evidence type="ECO:0000256" key="6">
    <source>
        <dbReference type="ARBA" id="ARBA00023098"/>
    </source>
</evidence>
<comment type="subcellular location">
    <subcellularLocation>
        <location evidence="10">Cell membrane</location>
        <topology evidence="10">Multi-pass membrane protein</topology>
    </subcellularLocation>
</comment>
<gene>
    <name evidence="10 11" type="primary">plsY</name>
    <name evidence="11" type="ORF">GCM10009422_21330</name>
</gene>
<dbReference type="EMBL" id="BAAAGA010000005">
    <property type="protein sequence ID" value="GAA0624697.1"/>
    <property type="molecule type" value="Genomic_DNA"/>
</dbReference>